<organism evidence="6 7">
    <name type="scientific">Phytophthora infestans</name>
    <name type="common">Potato late blight agent</name>
    <name type="synonym">Botrytis infestans</name>
    <dbReference type="NCBI Taxonomy" id="4787"/>
    <lineage>
        <taxon>Eukaryota</taxon>
        <taxon>Sar</taxon>
        <taxon>Stramenopiles</taxon>
        <taxon>Oomycota</taxon>
        <taxon>Peronosporomycetes</taxon>
        <taxon>Peronosporales</taxon>
        <taxon>Peronosporaceae</taxon>
        <taxon>Phytophthora</taxon>
    </lineage>
</organism>
<dbReference type="Proteomes" id="UP000602510">
    <property type="component" value="Unassembled WGS sequence"/>
</dbReference>
<dbReference type="OMA" id="TYIVATM"/>
<protein>
    <recommendedName>
        <fullName evidence="5">RxLR effector protein</fullName>
    </recommendedName>
</protein>
<keyword evidence="4" id="KW-0732">Signal</keyword>
<dbReference type="Pfam" id="PF16810">
    <property type="entry name" value="RXLR"/>
    <property type="match status" value="1"/>
</dbReference>
<evidence type="ECO:0000313" key="6">
    <source>
        <dbReference type="EMBL" id="KAF4045396.1"/>
    </source>
</evidence>
<gene>
    <name evidence="6" type="ORF">GN244_ATG02139</name>
</gene>
<evidence type="ECO:0000256" key="5">
    <source>
        <dbReference type="RuleBase" id="RU367124"/>
    </source>
</evidence>
<comment type="similarity">
    <text evidence="2 5">Belongs to the RxLR effector family.</text>
</comment>
<comment type="caution">
    <text evidence="6">The sequence shown here is derived from an EMBL/GenBank/DDBJ whole genome shotgun (WGS) entry which is preliminary data.</text>
</comment>
<dbReference type="GO" id="GO:0005576">
    <property type="term" value="C:extracellular region"/>
    <property type="evidence" value="ECO:0007669"/>
    <property type="project" value="UniProtKB-SubCell"/>
</dbReference>
<keyword evidence="3 5" id="KW-0964">Secreted</keyword>
<reference evidence="6" key="1">
    <citation type="submission" date="2020-04" db="EMBL/GenBank/DDBJ databases">
        <title>Hybrid Assembly of Korean Phytophthora infestans isolates.</title>
        <authorList>
            <person name="Prokchorchik M."/>
            <person name="Lee Y."/>
            <person name="Seo J."/>
            <person name="Cho J.-H."/>
            <person name="Park Y.-E."/>
            <person name="Jang D.-C."/>
            <person name="Im J.-S."/>
            <person name="Choi J.-G."/>
            <person name="Park H.-J."/>
            <person name="Lee G.-B."/>
            <person name="Lee Y.-G."/>
            <person name="Hong S.-Y."/>
            <person name="Cho K."/>
            <person name="Sohn K.H."/>
        </authorList>
    </citation>
    <scope>NUCLEOTIDE SEQUENCE</scope>
    <source>
        <strain evidence="6">KR_1_A1</strain>
    </source>
</reference>
<evidence type="ECO:0000256" key="1">
    <source>
        <dbReference type="ARBA" id="ARBA00004613"/>
    </source>
</evidence>
<keyword evidence="7" id="KW-1185">Reference proteome</keyword>
<evidence type="ECO:0000256" key="3">
    <source>
        <dbReference type="ARBA" id="ARBA00022525"/>
    </source>
</evidence>
<comment type="subcellular location">
    <subcellularLocation>
        <location evidence="1 5">Secreted</location>
    </subcellularLocation>
</comment>
<accession>A0A833X1F0</accession>
<comment type="domain">
    <text evidence="5">The RxLR-dEER motif acts to carry the protein into the host cell cytoplasm through binding to cell surface phosphatidylinositol-3-phosphate.</text>
</comment>
<evidence type="ECO:0000313" key="7">
    <source>
        <dbReference type="Proteomes" id="UP000602510"/>
    </source>
</evidence>
<name>A0A833X1F0_PHYIN</name>
<comment type="function">
    <text evidence="5">Effector that suppresses plant defense responses during pathogen infection.</text>
</comment>
<dbReference type="InterPro" id="IPR031825">
    <property type="entry name" value="RXLR"/>
</dbReference>
<evidence type="ECO:0000256" key="2">
    <source>
        <dbReference type="ARBA" id="ARBA00010400"/>
    </source>
</evidence>
<dbReference type="EMBL" id="WSZM01000047">
    <property type="protein sequence ID" value="KAF4045396.1"/>
    <property type="molecule type" value="Genomic_DNA"/>
</dbReference>
<dbReference type="AlphaFoldDB" id="A0A833X1F0"/>
<evidence type="ECO:0000256" key="4">
    <source>
        <dbReference type="ARBA" id="ARBA00022729"/>
    </source>
</evidence>
<sequence length="115" mass="12887">MRLTYIVATMTAANLHLGTSALPAVTEAKPITENGASVDIVASARLDGGRFLRRIDSDQNDSEEERAIGDAILEAATKLNSIAKFRKIRERKKFILETRKEQTWLEKMRNKLGKD</sequence>
<proteinExistence type="inferred from homology"/>